<evidence type="ECO:0000256" key="7">
    <source>
        <dbReference type="ARBA" id="ARBA00022918"/>
    </source>
</evidence>
<keyword evidence="6" id="KW-0229">DNA integration</keyword>
<evidence type="ECO:0000256" key="8">
    <source>
        <dbReference type="ARBA" id="ARBA00022932"/>
    </source>
</evidence>
<evidence type="ECO:0000256" key="3">
    <source>
        <dbReference type="ARBA" id="ARBA00022759"/>
    </source>
</evidence>
<protein>
    <submittedName>
        <fullName evidence="10">Retrovirus-related pol polyprotein from transposon TNT 1-94</fullName>
    </submittedName>
</protein>
<organism evidence="10 11">
    <name type="scientific">Tanacetum coccineum</name>
    <dbReference type="NCBI Taxonomy" id="301880"/>
    <lineage>
        <taxon>Eukaryota</taxon>
        <taxon>Viridiplantae</taxon>
        <taxon>Streptophyta</taxon>
        <taxon>Embryophyta</taxon>
        <taxon>Tracheophyta</taxon>
        <taxon>Spermatophyta</taxon>
        <taxon>Magnoliopsida</taxon>
        <taxon>eudicotyledons</taxon>
        <taxon>Gunneridae</taxon>
        <taxon>Pentapetalae</taxon>
        <taxon>asterids</taxon>
        <taxon>campanulids</taxon>
        <taxon>Asterales</taxon>
        <taxon>Asteraceae</taxon>
        <taxon>Asteroideae</taxon>
        <taxon>Anthemideae</taxon>
        <taxon>Anthemidinae</taxon>
        <taxon>Tanacetum</taxon>
    </lineage>
</organism>
<proteinExistence type="predicted"/>
<evidence type="ECO:0000256" key="2">
    <source>
        <dbReference type="ARBA" id="ARBA00022723"/>
    </source>
</evidence>
<dbReference type="PANTHER" id="PTHR42648">
    <property type="entry name" value="TRANSPOSASE, PUTATIVE-RELATED"/>
    <property type="match status" value="1"/>
</dbReference>
<gene>
    <name evidence="10" type="ORF">Tco_0878861</name>
</gene>
<keyword evidence="7" id="KW-0695">RNA-directed DNA polymerase</keyword>
<evidence type="ECO:0000256" key="6">
    <source>
        <dbReference type="ARBA" id="ARBA00022908"/>
    </source>
</evidence>
<comment type="caution">
    <text evidence="10">The sequence shown here is derived from an EMBL/GenBank/DDBJ whole genome shotgun (WGS) entry which is preliminary data.</text>
</comment>
<dbReference type="InterPro" id="IPR039537">
    <property type="entry name" value="Retrotran_Ty1/copia-like"/>
</dbReference>
<dbReference type="Proteomes" id="UP001151760">
    <property type="component" value="Unassembled WGS sequence"/>
</dbReference>
<keyword evidence="11" id="KW-1185">Reference proteome</keyword>
<sequence>MDLCGPMRIQSINGRKYILVIVDDYSRFTCVKFLRSNDEFLAFVIKFLKMIQVCLNATVRNIRTDNVGKEFVNQHKKRIIVRTGIIFIKEDVVNPLIKHLMLVTPQQNVVVEKTEPYFVEACRTNVISQMLIFSYLWEEALATAALPKTIFYSPNNYSEISSGTGPQLLTPGTINSGLVPQPPSLTSNVPPTKDDWDVLFQLMFDEFFKPPPSVDHPVPPVAIKEPDVSTGTPSSTTIAQDAPFTSTLQTTQESQSQVIPPSVEEEYHDIEVAHMDNDPYFGLSIPKPSFEESSSLIVVPTNVHSVNQPPEHIRK</sequence>
<dbReference type="Gene3D" id="3.30.420.10">
    <property type="entry name" value="Ribonuclease H-like superfamily/Ribonuclease H"/>
    <property type="match status" value="1"/>
</dbReference>
<evidence type="ECO:0000313" key="11">
    <source>
        <dbReference type="Proteomes" id="UP001151760"/>
    </source>
</evidence>
<keyword evidence="8" id="KW-0548">Nucleotidyltransferase</keyword>
<evidence type="ECO:0000256" key="5">
    <source>
        <dbReference type="ARBA" id="ARBA00022842"/>
    </source>
</evidence>
<evidence type="ECO:0000313" key="10">
    <source>
        <dbReference type="EMBL" id="GJT20155.1"/>
    </source>
</evidence>
<keyword evidence="4" id="KW-0378">Hydrolase</keyword>
<evidence type="ECO:0000256" key="4">
    <source>
        <dbReference type="ARBA" id="ARBA00022801"/>
    </source>
</evidence>
<keyword evidence="8" id="KW-0239">DNA-directed DNA polymerase</keyword>
<dbReference type="PANTHER" id="PTHR42648:SF11">
    <property type="entry name" value="TRANSPOSON TY4-P GAG-POL POLYPROTEIN"/>
    <property type="match status" value="1"/>
</dbReference>
<dbReference type="InterPro" id="IPR012337">
    <property type="entry name" value="RNaseH-like_sf"/>
</dbReference>
<evidence type="ECO:0000256" key="9">
    <source>
        <dbReference type="ARBA" id="ARBA00023172"/>
    </source>
</evidence>
<keyword evidence="3" id="KW-0255">Endonuclease</keyword>
<reference evidence="10" key="2">
    <citation type="submission" date="2022-01" db="EMBL/GenBank/DDBJ databases">
        <authorList>
            <person name="Yamashiro T."/>
            <person name="Shiraishi A."/>
            <person name="Satake H."/>
            <person name="Nakayama K."/>
        </authorList>
    </citation>
    <scope>NUCLEOTIDE SEQUENCE</scope>
</reference>
<dbReference type="SUPFAM" id="SSF53098">
    <property type="entry name" value="Ribonuclease H-like"/>
    <property type="match status" value="1"/>
</dbReference>
<reference evidence="10" key="1">
    <citation type="journal article" date="2022" name="Int. J. Mol. Sci.">
        <title>Draft Genome of Tanacetum Coccineum: Genomic Comparison of Closely Related Tanacetum-Family Plants.</title>
        <authorList>
            <person name="Yamashiro T."/>
            <person name="Shiraishi A."/>
            <person name="Nakayama K."/>
            <person name="Satake H."/>
        </authorList>
    </citation>
    <scope>NUCLEOTIDE SEQUENCE</scope>
</reference>
<accession>A0ABQ5BZ14</accession>
<keyword evidence="9" id="KW-0233">DNA recombination</keyword>
<keyword evidence="8" id="KW-0808">Transferase</keyword>
<keyword evidence="1" id="KW-0540">Nuclease</keyword>
<keyword evidence="2" id="KW-0479">Metal-binding</keyword>
<dbReference type="InterPro" id="IPR036397">
    <property type="entry name" value="RNaseH_sf"/>
</dbReference>
<name>A0ABQ5BZ14_9ASTR</name>
<keyword evidence="5" id="KW-0460">Magnesium</keyword>
<evidence type="ECO:0000256" key="1">
    <source>
        <dbReference type="ARBA" id="ARBA00022722"/>
    </source>
</evidence>
<dbReference type="EMBL" id="BQNB010013777">
    <property type="protein sequence ID" value="GJT20155.1"/>
    <property type="molecule type" value="Genomic_DNA"/>
</dbReference>